<dbReference type="InterPro" id="IPR006175">
    <property type="entry name" value="YjgF/YER057c/UK114"/>
</dbReference>
<dbReference type="Gene3D" id="3.30.1330.40">
    <property type="entry name" value="RutC-like"/>
    <property type="match status" value="1"/>
</dbReference>
<reference evidence="2 3" key="1">
    <citation type="journal article" date="2023" name="G3 (Bethesda)">
        <title>A chromosome-level genome assembly of Zasmidium syzygii isolated from banana leaves.</title>
        <authorList>
            <person name="van Westerhoven A.C."/>
            <person name="Mehrabi R."/>
            <person name="Talebi R."/>
            <person name="Steentjes M.B.F."/>
            <person name="Corcolon B."/>
            <person name="Chong P.A."/>
            <person name="Kema G.H.J."/>
            <person name="Seidl M.F."/>
        </authorList>
    </citation>
    <scope>NUCLEOTIDE SEQUENCE [LARGE SCALE GENOMIC DNA]</scope>
    <source>
        <strain evidence="2 3">P124</strain>
    </source>
</reference>
<dbReference type="EMBL" id="JAXOVC010000003">
    <property type="protein sequence ID" value="KAK4504195.1"/>
    <property type="molecule type" value="Genomic_DNA"/>
</dbReference>
<accession>A0ABR0ESU2</accession>
<dbReference type="NCBIfam" id="TIGR00004">
    <property type="entry name" value="Rid family detoxifying hydrolase"/>
    <property type="match status" value="1"/>
</dbReference>
<protein>
    <submittedName>
        <fullName evidence="2">Uncharacterized protein</fullName>
    </submittedName>
</protein>
<dbReference type="InterPro" id="IPR006056">
    <property type="entry name" value="RidA"/>
</dbReference>
<dbReference type="CDD" id="cd00448">
    <property type="entry name" value="YjgF_YER057c_UK114_family"/>
    <property type="match status" value="1"/>
</dbReference>
<name>A0ABR0ESU2_ZASCE</name>
<evidence type="ECO:0000313" key="3">
    <source>
        <dbReference type="Proteomes" id="UP001305779"/>
    </source>
</evidence>
<gene>
    <name evidence="2" type="ORF">PRZ48_005111</name>
</gene>
<dbReference type="SUPFAM" id="SSF55298">
    <property type="entry name" value="YjgF-like"/>
    <property type="match status" value="1"/>
</dbReference>
<keyword evidence="3" id="KW-1185">Reference proteome</keyword>
<dbReference type="PANTHER" id="PTHR11803">
    <property type="entry name" value="2-IMINOBUTANOATE/2-IMINOPROPANOATE DEAMINASE RIDA"/>
    <property type="match status" value="1"/>
</dbReference>
<dbReference type="Proteomes" id="UP001305779">
    <property type="component" value="Unassembled WGS sequence"/>
</dbReference>
<organism evidence="2 3">
    <name type="scientific">Zasmidium cellare</name>
    <name type="common">Wine cellar mold</name>
    <name type="synonym">Racodium cellare</name>
    <dbReference type="NCBI Taxonomy" id="395010"/>
    <lineage>
        <taxon>Eukaryota</taxon>
        <taxon>Fungi</taxon>
        <taxon>Dikarya</taxon>
        <taxon>Ascomycota</taxon>
        <taxon>Pezizomycotina</taxon>
        <taxon>Dothideomycetes</taxon>
        <taxon>Dothideomycetidae</taxon>
        <taxon>Mycosphaerellales</taxon>
        <taxon>Mycosphaerellaceae</taxon>
        <taxon>Zasmidium</taxon>
    </lineage>
</organism>
<dbReference type="InterPro" id="IPR035959">
    <property type="entry name" value="RutC-like_sf"/>
</dbReference>
<comment type="similarity">
    <text evidence="1">Belongs to the RutC family.</text>
</comment>
<dbReference type="Pfam" id="PF01042">
    <property type="entry name" value="Ribonuc_L-PSP"/>
    <property type="match status" value="1"/>
</dbReference>
<comment type="caution">
    <text evidence="2">The sequence shown here is derived from an EMBL/GenBank/DDBJ whole genome shotgun (WGS) entry which is preliminary data.</text>
</comment>
<dbReference type="PANTHER" id="PTHR11803:SF42">
    <property type="entry name" value="MMF1"/>
    <property type="match status" value="1"/>
</dbReference>
<proteinExistence type="inferred from homology"/>
<evidence type="ECO:0000256" key="1">
    <source>
        <dbReference type="ARBA" id="ARBA00010552"/>
    </source>
</evidence>
<evidence type="ECO:0000313" key="2">
    <source>
        <dbReference type="EMBL" id="KAK4504195.1"/>
    </source>
</evidence>
<sequence>MSRTGVFTDKAPTLRPGVYSHAIVANGFVFTSGVLGADPVTKKIIEGTVIDRFHQVMRNLDAVLTEGGSSLNDVVEVSVFLTSIEDANDLTPEYIKYFGEPKPARTAVAVKQLPYDSDIEIKCVAVQSRR</sequence>